<dbReference type="EMBL" id="KV427606">
    <property type="protein sequence ID" value="KZT11759.1"/>
    <property type="molecule type" value="Genomic_DNA"/>
</dbReference>
<dbReference type="InterPro" id="IPR031358">
    <property type="entry name" value="Stealth_CR1"/>
</dbReference>
<keyword evidence="2" id="KW-0808">Transferase</keyword>
<dbReference type="Pfam" id="PF17101">
    <property type="entry name" value="Stealth_CR1"/>
    <property type="match status" value="1"/>
</dbReference>
<dbReference type="Pfam" id="PF17102">
    <property type="entry name" value="Stealth_CR3"/>
    <property type="match status" value="1"/>
</dbReference>
<evidence type="ECO:0000259" key="4">
    <source>
        <dbReference type="Pfam" id="PF11380"/>
    </source>
</evidence>
<feature type="domain" description="Stealth protein CR1 conserved region 1" evidence="5">
    <location>
        <begin position="126"/>
        <end position="152"/>
    </location>
</feature>
<gene>
    <name evidence="7" type="ORF">LAESUDRAFT_754314</name>
</gene>
<name>A0A165HI27_9APHY</name>
<dbReference type="PANTHER" id="PTHR24045">
    <property type="match status" value="1"/>
</dbReference>
<dbReference type="GO" id="GO:0003976">
    <property type="term" value="F:UDP-N-acetylglucosamine-lysosomal-enzyme N-acetylglucosaminephosphotransferase activity"/>
    <property type="evidence" value="ECO:0007669"/>
    <property type="project" value="TreeGrafter"/>
</dbReference>
<keyword evidence="3" id="KW-1133">Transmembrane helix</keyword>
<evidence type="ECO:0008006" key="9">
    <source>
        <dbReference type="Google" id="ProtNLM"/>
    </source>
</evidence>
<dbReference type="Proteomes" id="UP000076871">
    <property type="component" value="Unassembled WGS sequence"/>
</dbReference>
<feature type="domain" description="Stealth protein CR2 conserved region 2" evidence="4">
    <location>
        <begin position="171"/>
        <end position="297"/>
    </location>
</feature>
<comment type="similarity">
    <text evidence="1">Belongs to the stealth family.</text>
</comment>
<dbReference type="InterPro" id="IPR047141">
    <property type="entry name" value="Stealth"/>
</dbReference>
<dbReference type="InterPro" id="IPR021520">
    <property type="entry name" value="Stealth_CR2"/>
</dbReference>
<dbReference type="Pfam" id="PF11380">
    <property type="entry name" value="Stealth_CR2"/>
    <property type="match status" value="1"/>
</dbReference>
<feature type="transmembrane region" description="Helical" evidence="3">
    <location>
        <begin position="42"/>
        <end position="63"/>
    </location>
</feature>
<evidence type="ECO:0000256" key="1">
    <source>
        <dbReference type="ARBA" id="ARBA00007583"/>
    </source>
</evidence>
<dbReference type="InterPro" id="IPR031357">
    <property type="entry name" value="Stealth_CR3"/>
</dbReference>
<keyword evidence="8" id="KW-1185">Reference proteome</keyword>
<dbReference type="GO" id="GO:0046835">
    <property type="term" value="P:carbohydrate phosphorylation"/>
    <property type="evidence" value="ECO:0007669"/>
    <property type="project" value="TreeGrafter"/>
</dbReference>
<evidence type="ECO:0000259" key="5">
    <source>
        <dbReference type="Pfam" id="PF17101"/>
    </source>
</evidence>
<dbReference type="GO" id="GO:0005794">
    <property type="term" value="C:Golgi apparatus"/>
    <property type="evidence" value="ECO:0007669"/>
    <property type="project" value="TreeGrafter"/>
</dbReference>
<dbReference type="GeneID" id="63828899"/>
<dbReference type="STRING" id="1314785.A0A165HI27"/>
<keyword evidence="3" id="KW-0472">Membrane</keyword>
<keyword evidence="3" id="KW-0812">Transmembrane</keyword>
<evidence type="ECO:0000256" key="3">
    <source>
        <dbReference type="SAM" id="Phobius"/>
    </source>
</evidence>
<dbReference type="AlphaFoldDB" id="A0A165HI27"/>
<protein>
    <recommendedName>
        <fullName evidence="9">Stealth protein CR3 conserved region 3 domain-containing protein</fullName>
    </recommendedName>
</protein>
<feature type="domain" description="Stealth protein CR3 conserved region 3" evidence="6">
    <location>
        <begin position="346"/>
        <end position="400"/>
    </location>
</feature>
<accession>A0A165HI27</accession>
<reference evidence="7 8" key="1">
    <citation type="journal article" date="2016" name="Mol. Biol. Evol.">
        <title>Comparative Genomics of Early-Diverging Mushroom-Forming Fungi Provides Insights into the Origins of Lignocellulose Decay Capabilities.</title>
        <authorList>
            <person name="Nagy L.G."/>
            <person name="Riley R."/>
            <person name="Tritt A."/>
            <person name="Adam C."/>
            <person name="Daum C."/>
            <person name="Floudas D."/>
            <person name="Sun H."/>
            <person name="Yadav J.S."/>
            <person name="Pangilinan J."/>
            <person name="Larsson K.H."/>
            <person name="Matsuura K."/>
            <person name="Barry K."/>
            <person name="Labutti K."/>
            <person name="Kuo R."/>
            <person name="Ohm R.A."/>
            <person name="Bhattacharya S.S."/>
            <person name="Shirouzu T."/>
            <person name="Yoshinaga Y."/>
            <person name="Martin F.M."/>
            <person name="Grigoriev I.V."/>
            <person name="Hibbett D.S."/>
        </authorList>
    </citation>
    <scope>NUCLEOTIDE SEQUENCE [LARGE SCALE GENOMIC DNA]</scope>
    <source>
        <strain evidence="7 8">93-53</strain>
    </source>
</reference>
<dbReference type="PANTHER" id="PTHR24045:SF0">
    <property type="entry name" value="N-ACETYLGLUCOSAMINE-1-PHOSPHOTRANSFERASE SUBUNITS ALPHA_BETA"/>
    <property type="match status" value="1"/>
</dbReference>
<evidence type="ECO:0000313" key="7">
    <source>
        <dbReference type="EMBL" id="KZT11759.1"/>
    </source>
</evidence>
<evidence type="ECO:0000259" key="6">
    <source>
        <dbReference type="Pfam" id="PF17102"/>
    </source>
</evidence>
<dbReference type="InParanoid" id="A0A165HI27"/>
<evidence type="ECO:0000256" key="2">
    <source>
        <dbReference type="ARBA" id="ARBA00022679"/>
    </source>
</evidence>
<dbReference type="RefSeq" id="XP_040769407.1">
    <property type="nucleotide sequence ID" value="XM_040911871.1"/>
</dbReference>
<evidence type="ECO:0000313" key="8">
    <source>
        <dbReference type="Proteomes" id="UP000076871"/>
    </source>
</evidence>
<proteinExistence type="inferred from homology"/>
<dbReference type="OrthoDB" id="263283at2759"/>
<organism evidence="7 8">
    <name type="scientific">Laetiporus sulphureus 93-53</name>
    <dbReference type="NCBI Taxonomy" id="1314785"/>
    <lineage>
        <taxon>Eukaryota</taxon>
        <taxon>Fungi</taxon>
        <taxon>Dikarya</taxon>
        <taxon>Basidiomycota</taxon>
        <taxon>Agaricomycotina</taxon>
        <taxon>Agaricomycetes</taxon>
        <taxon>Polyporales</taxon>
        <taxon>Laetiporus</taxon>
    </lineage>
</organism>
<sequence>MRFRFLPTRPHYDYFPLSQFPFSGGPAAAADHTSAPRLRRRLVLGALFTAALISLLAVLHRYFADYDDDDLDYDDLFELNISYLPFQVFSEPKPPYTSLQPAHALPDSCRDEYFASGAPCYAPETPKFDFLWTWVNGSDPLLHQAKKHAEAQFSSDDPFRPSDTGREERLYRDHDELRHSLRSVLTYFRPYVRKVILLTSDFSLPAIALPPSWRLGQIPQWLDLTKEMRTGWRDGDVTLQIAHHAEIFEDYQGTNFNSLAIETQLGHVAGVADYFIYMNDDNYLATDVTPATFFTSAYGIVLHLDTGLRIPPTRPTEETEGEWRGMGETNYMLSQRFGARHRPYVMHQAKIVSRALLLEANAIWTSAFARSASHLFRETAGPGMPVDINTMFLHGHFIVERAREAMLWAWVVGRVGGMEDDWGVPEARRAWEELGGAWDGEGPIGREIAVRSGHRETLVRERVEDTLRSSGVGTLGRTSYRFSSLDGYAYGTGGDPPRLTPDVNEGSLPQCVISYDECFAGHTRASEVFKNIAFRHPRCGDCVISALVRASGRLGISVFLPDPDRTFASLAGKLPASEDAAEISYLPLVERWEDGAFALRDAMQVGGERNVRAWTEKLLERYRYVIGSSPAMFERLYDPGQAREMLGRVDENEQLTLLCINDDVYNGDEEVAEIFRDWQDRRWSTPAQWEK</sequence>